<protein>
    <submittedName>
        <fullName evidence="2">Uncharacterized protein</fullName>
    </submittedName>
</protein>
<organism evidence="2 3">
    <name type="scientific">Myroides guanonis</name>
    <dbReference type="NCBI Taxonomy" id="1150112"/>
    <lineage>
        <taxon>Bacteria</taxon>
        <taxon>Pseudomonadati</taxon>
        <taxon>Bacteroidota</taxon>
        <taxon>Flavobacteriia</taxon>
        <taxon>Flavobacteriales</taxon>
        <taxon>Flavobacteriaceae</taxon>
        <taxon>Myroides</taxon>
    </lineage>
</organism>
<evidence type="ECO:0000313" key="2">
    <source>
        <dbReference type="EMBL" id="SFJ45095.1"/>
    </source>
</evidence>
<feature type="transmembrane region" description="Helical" evidence="1">
    <location>
        <begin position="40"/>
        <end position="62"/>
    </location>
</feature>
<evidence type="ECO:0000256" key="1">
    <source>
        <dbReference type="SAM" id="Phobius"/>
    </source>
</evidence>
<dbReference type="RefSeq" id="WP_090678999.1">
    <property type="nucleotide sequence ID" value="NZ_FORU01000008.1"/>
</dbReference>
<dbReference type="EMBL" id="FORU01000008">
    <property type="protein sequence ID" value="SFJ45095.1"/>
    <property type="molecule type" value="Genomic_DNA"/>
</dbReference>
<dbReference type="AlphaFoldDB" id="A0A1I3RFR2"/>
<feature type="transmembrane region" description="Helical" evidence="1">
    <location>
        <begin position="74"/>
        <end position="92"/>
    </location>
</feature>
<gene>
    <name evidence="2" type="ORF">SAMN04487893_1087</name>
</gene>
<dbReference type="Proteomes" id="UP000243887">
    <property type="component" value="Unassembled WGS sequence"/>
</dbReference>
<sequence length="130" mass="14628">MMDRFNLKLGLQVVLILVLFFALHLGLSVILGIYSNWESMGISLFGIYAFGFVLTCLIYVALIGIQFSMPQNVGYVFLGLIAVRGIASYLLIDRYMGVSASGDFLKYNFFASFMIFLLTDAFMAYRVLNK</sequence>
<dbReference type="OrthoDB" id="1356182at2"/>
<name>A0A1I3RFR2_9FLAO</name>
<feature type="transmembrane region" description="Helical" evidence="1">
    <location>
        <begin position="104"/>
        <end position="125"/>
    </location>
</feature>
<keyword evidence="3" id="KW-1185">Reference proteome</keyword>
<keyword evidence="1" id="KW-0812">Transmembrane</keyword>
<keyword evidence="1" id="KW-0472">Membrane</keyword>
<dbReference type="STRING" id="1150112.SAMN04487893_1087"/>
<evidence type="ECO:0000313" key="3">
    <source>
        <dbReference type="Proteomes" id="UP000243887"/>
    </source>
</evidence>
<keyword evidence="1" id="KW-1133">Transmembrane helix</keyword>
<accession>A0A1I3RFR2</accession>
<feature type="transmembrane region" description="Helical" evidence="1">
    <location>
        <begin position="12"/>
        <end position="34"/>
    </location>
</feature>
<reference evidence="3" key="1">
    <citation type="submission" date="2016-10" db="EMBL/GenBank/DDBJ databases">
        <authorList>
            <person name="Varghese N."/>
            <person name="Submissions S."/>
        </authorList>
    </citation>
    <scope>NUCLEOTIDE SEQUENCE [LARGE SCALE GENOMIC DNA]</scope>
    <source>
        <strain evidence="3">DSM 26542</strain>
    </source>
</reference>
<proteinExistence type="predicted"/>